<dbReference type="Pfam" id="PF00795">
    <property type="entry name" value="CN_hydrolase"/>
    <property type="match status" value="1"/>
</dbReference>
<evidence type="ECO:0000256" key="1">
    <source>
        <dbReference type="ARBA" id="ARBA00010613"/>
    </source>
</evidence>
<proteinExistence type="inferred from homology"/>
<dbReference type="EMBL" id="BAAAPC010000030">
    <property type="protein sequence ID" value="GAA2015316.1"/>
    <property type="molecule type" value="Genomic_DNA"/>
</dbReference>
<dbReference type="CDD" id="cd07576">
    <property type="entry name" value="R-amidase_like"/>
    <property type="match status" value="1"/>
</dbReference>
<evidence type="ECO:0000259" key="3">
    <source>
        <dbReference type="PROSITE" id="PS50263"/>
    </source>
</evidence>
<evidence type="ECO:0000313" key="5">
    <source>
        <dbReference type="Proteomes" id="UP001501585"/>
    </source>
</evidence>
<dbReference type="InterPro" id="IPR044083">
    <property type="entry name" value="RamA-like"/>
</dbReference>
<name>A0ABP5F350_9ACTN</name>
<feature type="domain" description="CN hydrolase" evidence="3">
    <location>
        <begin position="23"/>
        <end position="259"/>
    </location>
</feature>
<accession>A0ABP5F350</accession>
<dbReference type="PROSITE" id="PS50263">
    <property type="entry name" value="CN_HYDROLASE"/>
    <property type="match status" value="1"/>
</dbReference>
<dbReference type="Gene3D" id="3.60.110.10">
    <property type="entry name" value="Carbon-nitrogen hydrolase"/>
    <property type="match status" value="1"/>
</dbReference>
<comment type="similarity">
    <text evidence="1">Belongs to the carbon-nitrogen hydrolase superfamily. NIT1/NIT2 family.</text>
</comment>
<keyword evidence="5" id="KW-1185">Reference proteome</keyword>
<dbReference type="SUPFAM" id="SSF56317">
    <property type="entry name" value="Carbon-nitrogen hydrolase"/>
    <property type="match status" value="1"/>
</dbReference>
<reference evidence="5" key="1">
    <citation type="journal article" date="2019" name="Int. J. Syst. Evol. Microbiol.">
        <title>The Global Catalogue of Microorganisms (GCM) 10K type strain sequencing project: providing services to taxonomists for standard genome sequencing and annotation.</title>
        <authorList>
            <consortium name="The Broad Institute Genomics Platform"/>
            <consortium name="The Broad Institute Genome Sequencing Center for Infectious Disease"/>
            <person name="Wu L."/>
            <person name="Ma J."/>
        </authorList>
    </citation>
    <scope>NUCLEOTIDE SEQUENCE [LARGE SCALE GENOMIC DNA]</scope>
    <source>
        <strain evidence="5">JCM 15313</strain>
    </source>
</reference>
<dbReference type="InterPro" id="IPR036526">
    <property type="entry name" value="C-N_Hydrolase_sf"/>
</dbReference>
<gene>
    <name evidence="4" type="ORF">GCM10009799_49400</name>
</gene>
<comment type="caution">
    <text evidence="4">The sequence shown here is derived from an EMBL/GenBank/DDBJ whole genome shotgun (WGS) entry which is preliminary data.</text>
</comment>
<keyword evidence="4" id="KW-0378">Hydrolase</keyword>
<dbReference type="PANTHER" id="PTHR23088">
    <property type="entry name" value="NITRILASE-RELATED"/>
    <property type="match status" value="1"/>
</dbReference>
<dbReference type="InterPro" id="IPR001110">
    <property type="entry name" value="UPF0012_CS"/>
</dbReference>
<organism evidence="4 5">
    <name type="scientific">Nocardiopsis rhodophaea</name>
    <dbReference type="NCBI Taxonomy" id="280238"/>
    <lineage>
        <taxon>Bacteria</taxon>
        <taxon>Bacillati</taxon>
        <taxon>Actinomycetota</taxon>
        <taxon>Actinomycetes</taxon>
        <taxon>Streptosporangiales</taxon>
        <taxon>Nocardiopsidaceae</taxon>
        <taxon>Nocardiopsis</taxon>
    </lineage>
</organism>
<feature type="compositionally biased region" description="Basic and acidic residues" evidence="2">
    <location>
        <begin position="7"/>
        <end position="16"/>
    </location>
</feature>
<protein>
    <submittedName>
        <fullName evidence="4">Carbon-nitrogen hydrolase family protein</fullName>
    </submittedName>
</protein>
<dbReference type="GO" id="GO:0016787">
    <property type="term" value="F:hydrolase activity"/>
    <property type="evidence" value="ECO:0007669"/>
    <property type="project" value="UniProtKB-KW"/>
</dbReference>
<evidence type="ECO:0000256" key="2">
    <source>
        <dbReference type="SAM" id="MobiDB-lite"/>
    </source>
</evidence>
<dbReference type="PROSITE" id="PS01227">
    <property type="entry name" value="UPF0012"/>
    <property type="match status" value="1"/>
</dbReference>
<dbReference type="InterPro" id="IPR003010">
    <property type="entry name" value="C-N_Hydrolase"/>
</dbReference>
<evidence type="ECO:0000313" key="4">
    <source>
        <dbReference type="EMBL" id="GAA2015316.1"/>
    </source>
</evidence>
<feature type="region of interest" description="Disordered" evidence="2">
    <location>
        <begin position="1"/>
        <end position="37"/>
    </location>
</feature>
<sequence>MTSAPDRTGRRADRGAADASPTLRIALDQGAGPSGDVESALRRLDARARSAAEAGARLLASPEMSMTGYNIGADIDRLAEPADGPLHAEVARIAAATGVALLYGYPERENGRVFNTVRLVDGTGAPLAGYRKNHLFGSLDRDAFAPGDTPVVQATLDGLRLGLLICYDVEFPEMVRAHALAGTELLLVPTALMRPYTSVATTVLPARALENGLFVAYVNRCDREGELDYCGLSCLIGPDGGEILRAGADEELLVADVDAAALRETRAATPYLDDRRPELYASLTDG</sequence>
<dbReference type="PANTHER" id="PTHR23088:SF27">
    <property type="entry name" value="DEAMINATED GLUTATHIONE AMIDASE"/>
    <property type="match status" value="1"/>
</dbReference>
<dbReference type="RefSeq" id="WP_344101023.1">
    <property type="nucleotide sequence ID" value="NZ_BAAAPC010000030.1"/>
</dbReference>
<dbReference type="Proteomes" id="UP001501585">
    <property type="component" value="Unassembled WGS sequence"/>
</dbReference>